<dbReference type="PROSITE" id="PS51900">
    <property type="entry name" value="CB"/>
    <property type="match status" value="1"/>
</dbReference>
<organism evidence="3 4">
    <name type="scientific">Aphanomyces euteiches</name>
    <dbReference type="NCBI Taxonomy" id="100861"/>
    <lineage>
        <taxon>Eukaryota</taxon>
        <taxon>Sar</taxon>
        <taxon>Stramenopiles</taxon>
        <taxon>Oomycota</taxon>
        <taxon>Saprolegniomycetes</taxon>
        <taxon>Saprolegniales</taxon>
        <taxon>Verrucalvaceae</taxon>
        <taxon>Aphanomyces</taxon>
    </lineage>
</organism>
<evidence type="ECO:0000259" key="2">
    <source>
        <dbReference type="PROSITE" id="PS51900"/>
    </source>
</evidence>
<dbReference type="GO" id="GO:0003677">
    <property type="term" value="F:DNA binding"/>
    <property type="evidence" value="ECO:0007669"/>
    <property type="project" value="UniProtKB-KW"/>
</dbReference>
<proteinExistence type="predicted"/>
<feature type="domain" description="Core-binding (CB)" evidence="2">
    <location>
        <begin position="1"/>
        <end position="101"/>
    </location>
</feature>
<dbReference type="InterPro" id="IPR010998">
    <property type="entry name" value="Integrase_recombinase_N"/>
</dbReference>
<dbReference type="Gene3D" id="1.10.150.130">
    <property type="match status" value="1"/>
</dbReference>
<dbReference type="Proteomes" id="UP000481153">
    <property type="component" value="Unassembled WGS sequence"/>
</dbReference>
<name>A0A6G0XN01_9STRA</name>
<protein>
    <recommendedName>
        <fullName evidence="2">Core-binding (CB) domain-containing protein</fullName>
    </recommendedName>
</protein>
<dbReference type="VEuPathDB" id="FungiDB:AeMF1_019675"/>
<keyword evidence="4" id="KW-1185">Reference proteome</keyword>
<gene>
    <name evidence="3" type="ORF">Ae201684_003296</name>
</gene>
<accession>A0A6G0XN01</accession>
<keyword evidence="1" id="KW-0238">DNA-binding</keyword>
<comment type="caution">
    <text evidence="3">The sequence shown here is derived from an EMBL/GenBank/DDBJ whole genome shotgun (WGS) entry which is preliminary data.</text>
</comment>
<dbReference type="AlphaFoldDB" id="A0A6G0XN01"/>
<evidence type="ECO:0000313" key="4">
    <source>
        <dbReference type="Proteomes" id="UP000481153"/>
    </source>
</evidence>
<evidence type="ECO:0000313" key="3">
    <source>
        <dbReference type="EMBL" id="KAF0741617.1"/>
    </source>
</evidence>
<reference evidence="3 4" key="1">
    <citation type="submission" date="2019-07" db="EMBL/GenBank/DDBJ databases">
        <title>Genomics analysis of Aphanomyces spp. identifies a new class of oomycete effector associated with host adaptation.</title>
        <authorList>
            <person name="Gaulin E."/>
        </authorList>
    </citation>
    <scope>NUCLEOTIDE SEQUENCE [LARGE SCALE GENOMIC DNA]</scope>
    <source>
        <strain evidence="3 4">ATCC 201684</strain>
    </source>
</reference>
<dbReference type="InterPro" id="IPR044068">
    <property type="entry name" value="CB"/>
</dbReference>
<sequence length="253" mass="28804">MQSRRDFTIEEARRSRISEGTRAGYASGINQIVIWAQRNGESRLLMPSPDYADKSTLDLSIFSYWDFLDFLQWTVRNKPTITAQTLSGYRSALKSLYKDQKVELPAAYNDDMKEIFSGIKKRLAKDLQTGRIVDSGKRPLTFSMFEDLCGKSLVLQDGGFTHLFLILTWNLMCRSQSTETVRFDHISSEEDAIGFTFFKSKTKQEGETIKDPKHCYANPFKPSVCLFVALGVYLACNSQIPSENLFPGSRQKV</sequence>
<dbReference type="EMBL" id="VJMJ01000036">
    <property type="protein sequence ID" value="KAF0741617.1"/>
    <property type="molecule type" value="Genomic_DNA"/>
</dbReference>
<evidence type="ECO:0000256" key="1">
    <source>
        <dbReference type="ARBA" id="ARBA00023125"/>
    </source>
</evidence>